<protein>
    <recommendedName>
        <fullName evidence="4">DUF1573 domain-containing protein</fullName>
    </recommendedName>
</protein>
<dbReference type="InterPro" id="IPR013783">
    <property type="entry name" value="Ig-like_fold"/>
</dbReference>
<dbReference type="Proteomes" id="UP001310022">
    <property type="component" value="Unassembled WGS sequence"/>
</dbReference>
<evidence type="ECO:0000313" key="3">
    <source>
        <dbReference type="Proteomes" id="UP001310022"/>
    </source>
</evidence>
<dbReference type="InterPro" id="IPR011467">
    <property type="entry name" value="DUF1573"/>
</dbReference>
<evidence type="ECO:0000256" key="1">
    <source>
        <dbReference type="SAM" id="SignalP"/>
    </source>
</evidence>
<feature type="chain" id="PRO_5043030168" description="DUF1573 domain-containing protein" evidence="1">
    <location>
        <begin position="20"/>
        <end position="129"/>
    </location>
</feature>
<evidence type="ECO:0008006" key="4">
    <source>
        <dbReference type="Google" id="ProtNLM"/>
    </source>
</evidence>
<dbReference type="Gene3D" id="2.60.40.10">
    <property type="entry name" value="Immunoglobulins"/>
    <property type="match status" value="1"/>
</dbReference>
<keyword evidence="1" id="KW-0732">Signal</keyword>
<dbReference type="Pfam" id="PF07610">
    <property type="entry name" value="DUF1573"/>
    <property type="match status" value="1"/>
</dbReference>
<name>A0AAN4VZA2_9BACT</name>
<gene>
    <name evidence="2" type="ORF">PEDI_16520</name>
</gene>
<dbReference type="AlphaFoldDB" id="A0AAN4VZA2"/>
<dbReference type="EMBL" id="BQKE01000001">
    <property type="protein sequence ID" value="GJM61100.1"/>
    <property type="molecule type" value="Genomic_DNA"/>
</dbReference>
<evidence type="ECO:0000313" key="2">
    <source>
        <dbReference type="EMBL" id="GJM61100.1"/>
    </source>
</evidence>
<sequence>MKSAWIIFWMLVFSSAVFAQQHPIVKWENEVVDFGEITEGEEIEVAFAVVNEGGEPLIISKVMSTCGCTIPEWPHDPIYSGEKSKIVVKFNSTGKVGRQNKLIRVVCNVVEGYKVLRLSGQVVPKEMEN</sequence>
<dbReference type="PANTHER" id="PTHR37833">
    <property type="entry name" value="LIPOPROTEIN-RELATED"/>
    <property type="match status" value="1"/>
</dbReference>
<proteinExistence type="predicted"/>
<organism evidence="2 3">
    <name type="scientific">Persicobacter diffluens</name>
    <dbReference type="NCBI Taxonomy" id="981"/>
    <lineage>
        <taxon>Bacteria</taxon>
        <taxon>Pseudomonadati</taxon>
        <taxon>Bacteroidota</taxon>
        <taxon>Cytophagia</taxon>
        <taxon>Cytophagales</taxon>
        <taxon>Persicobacteraceae</taxon>
        <taxon>Persicobacter</taxon>
    </lineage>
</organism>
<feature type="signal peptide" evidence="1">
    <location>
        <begin position="1"/>
        <end position="19"/>
    </location>
</feature>
<accession>A0AAN4VZA2</accession>
<dbReference type="PANTHER" id="PTHR37833:SF1">
    <property type="entry name" value="SIGNAL PEPTIDE PROTEIN"/>
    <property type="match status" value="1"/>
</dbReference>
<reference evidence="2 3" key="1">
    <citation type="submission" date="2021-12" db="EMBL/GenBank/DDBJ databases">
        <title>Genome sequencing of bacteria with rrn-lacking chromosome and rrn-plasmid.</title>
        <authorList>
            <person name="Anda M."/>
            <person name="Iwasaki W."/>
        </authorList>
    </citation>
    <scope>NUCLEOTIDE SEQUENCE [LARGE SCALE GENOMIC DNA]</scope>
    <source>
        <strain evidence="2 3">NBRC 15940</strain>
    </source>
</reference>
<keyword evidence="3" id="KW-1185">Reference proteome</keyword>
<comment type="caution">
    <text evidence="2">The sequence shown here is derived from an EMBL/GenBank/DDBJ whole genome shotgun (WGS) entry which is preliminary data.</text>
</comment>